<evidence type="ECO:0000259" key="2">
    <source>
        <dbReference type="Pfam" id="PF01764"/>
    </source>
</evidence>
<dbReference type="PANTHER" id="PTHR47523">
    <property type="entry name" value="F21O3.11 PROTEIN"/>
    <property type="match status" value="1"/>
</dbReference>
<dbReference type="Pfam" id="PF01764">
    <property type="entry name" value="Lipase_3"/>
    <property type="match status" value="1"/>
</dbReference>
<dbReference type="InterPro" id="IPR029058">
    <property type="entry name" value="AB_hydrolase_fold"/>
</dbReference>
<gene>
    <name evidence="3" type="ORF">WJX84_001760</name>
</gene>
<evidence type="ECO:0000313" key="4">
    <source>
        <dbReference type="Proteomes" id="UP001485043"/>
    </source>
</evidence>
<feature type="region of interest" description="Disordered" evidence="1">
    <location>
        <begin position="286"/>
        <end position="342"/>
    </location>
</feature>
<proteinExistence type="predicted"/>
<dbReference type="EMBL" id="JALJOV010000088">
    <property type="protein sequence ID" value="KAK9867415.1"/>
    <property type="molecule type" value="Genomic_DNA"/>
</dbReference>
<comment type="caution">
    <text evidence="3">The sequence shown here is derived from an EMBL/GenBank/DDBJ whole genome shotgun (WGS) entry which is preliminary data.</text>
</comment>
<dbReference type="InterPro" id="IPR002921">
    <property type="entry name" value="Fungal_lipase-type"/>
</dbReference>
<keyword evidence="4" id="KW-1185">Reference proteome</keyword>
<dbReference type="Gene3D" id="3.40.50.1820">
    <property type="entry name" value="alpha/beta hydrolase"/>
    <property type="match status" value="1"/>
</dbReference>
<evidence type="ECO:0000313" key="3">
    <source>
        <dbReference type="EMBL" id="KAK9867415.1"/>
    </source>
</evidence>
<organism evidence="3 4">
    <name type="scientific">Apatococcus fuscideae</name>
    <dbReference type="NCBI Taxonomy" id="2026836"/>
    <lineage>
        <taxon>Eukaryota</taxon>
        <taxon>Viridiplantae</taxon>
        <taxon>Chlorophyta</taxon>
        <taxon>core chlorophytes</taxon>
        <taxon>Trebouxiophyceae</taxon>
        <taxon>Chlorellales</taxon>
        <taxon>Chlorellaceae</taxon>
        <taxon>Apatococcus</taxon>
    </lineage>
</organism>
<sequence length="531" mass="57438">MPQLSRPALDRLSHSLDLPETLHTQEALNCLLLSECAYKLSPGESQSPIETARSLAANFPGGLFTIRSIECCRETALHRCLLAEDASTLYLACMGTREWRDFLTDAAFHQGPMTFQAAEQSAQGIAPTAHQGFVTRAQTIRVETLYRHACQRGQALVLCGHSLGAAVAMLCALRLHAQFPHPDGRHGIRCYTFGAPAIGNKALASWVSSAGFREDFHNFILPEDPVPRMLALQARPSLPGLSDASQVEVLLADEVPEDPPAPNHTWRTSLRNALPNALPWRRWQAPSKPLNTIPDQQSNEVLQGDVPLPGSPARDDMQPDSTPEQESLDSPGSAVDAEDAAGSTRARWRVRLPALPNLVPASRLLPAGFLPLPKIPYQSYAHFGWTHELVPGAGLSSGAQQSPLASSPERQGFRMPGLLPARPLLSLWEAVQLRMHRMPAYRERMAALVLAAMGDETPPQPAQPTLPVQSFHLAPSLSFTATFRPPLLHPAMVPPQQADLPPAGDTRGAGAPLLVLGVAGGQQPLVRRTVG</sequence>
<dbReference type="CDD" id="cd00519">
    <property type="entry name" value="Lipase_3"/>
    <property type="match status" value="1"/>
</dbReference>
<feature type="compositionally biased region" description="Polar residues" evidence="1">
    <location>
        <begin position="319"/>
        <end position="330"/>
    </location>
</feature>
<protein>
    <recommendedName>
        <fullName evidence="2">Fungal lipase-type domain-containing protein</fullName>
    </recommendedName>
</protein>
<accession>A0AAW1TCW0</accession>
<dbReference type="SUPFAM" id="SSF53474">
    <property type="entry name" value="alpha/beta-Hydrolases"/>
    <property type="match status" value="1"/>
</dbReference>
<dbReference type="Proteomes" id="UP001485043">
    <property type="component" value="Unassembled WGS sequence"/>
</dbReference>
<feature type="domain" description="Fungal lipase-type" evidence="2">
    <location>
        <begin position="91"/>
        <end position="231"/>
    </location>
</feature>
<evidence type="ECO:0000256" key="1">
    <source>
        <dbReference type="SAM" id="MobiDB-lite"/>
    </source>
</evidence>
<name>A0AAW1TCW0_9CHLO</name>
<dbReference type="AlphaFoldDB" id="A0AAW1TCW0"/>
<dbReference type="GO" id="GO:0006629">
    <property type="term" value="P:lipid metabolic process"/>
    <property type="evidence" value="ECO:0007669"/>
    <property type="project" value="InterPro"/>
</dbReference>
<feature type="compositionally biased region" description="Polar residues" evidence="1">
    <location>
        <begin position="289"/>
        <end position="301"/>
    </location>
</feature>
<reference evidence="3 4" key="1">
    <citation type="journal article" date="2024" name="Nat. Commun.">
        <title>Phylogenomics reveals the evolutionary origins of lichenization in chlorophyte algae.</title>
        <authorList>
            <person name="Puginier C."/>
            <person name="Libourel C."/>
            <person name="Otte J."/>
            <person name="Skaloud P."/>
            <person name="Haon M."/>
            <person name="Grisel S."/>
            <person name="Petersen M."/>
            <person name="Berrin J.G."/>
            <person name="Delaux P.M."/>
            <person name="Dal Grande F."/>
            <person name="Keller J."/>
        </authorList>
    </citation>
    <scope>NUCLEOTIDE SEQUENCE [LARGE SCALE GENOMIC DNA]</scope>
    <source>
        <strain evidence="3 4">SAG 2523</strain>
    </source>
</reference>
<dbReference type="PANTHER" id="PTHR47523:SF1">
    <property type="entry name" value="F21O3.11 PROTEIN"/>
    <property type="match status" value="1"/>
</dbReference>